<dbReference type="Gene3D" id="3.40.630.30">
    <property type="match status" value="1"/>
</dbReference>
<dbReference type="InterPro" id="IPR045057">
    <property type="entry name" value="Gcn5-rel_NAT"/>
</dbReference>
<evidence type="ECO:0000313" key="2">
    <source>
        <dbReference type="EMBL" id="NNU17697.1"/>
    </source>
</evidence>
<dbReference type="RefSeq" id="WP_173201363.1">
    <property type="nucleotide sequence ID" value="NZ_JABFCX010000003.1"/>
</dbReference>
<keyword evidence="3" id="KW-1185">Reference proteome</keyword>
<evidence type="ECO:0000259" key="1">
    <source>
        <dbReference type="PROSITE" id="PS51729"/>
    </source>
</evidence>
<reference evidence="2 3" key="1">
    <citation type="submission" date="2020-05" db="EMBL/GenBank/DDBJ databases">
        <title>Parvularcula mediterraneae sp. nov., isolated from polypropylene straw from shallow seawater of the seashore of Laganas in Zakynthos island, Greece.</title>
        <authorList>
            <person name="Szabo I."/>
            <person name="Al-Omari J."/>
            <person name="Rado J."/>
            <person name="Szerdahelyi G.S."/>
        </authorList>
    </citation>
    <scope>NUCLEOTIDE SEQUENCE [LARGE SCALE GENOMIC DNA]</scope>
    <source>
        <strain evidence="2 3">ZS-1/3</strain>
    </source>
</reference>
<dbReference type="PROSITE" id="PS51729">
    <property type="entry name" value="GNAT_YJDJ"/>
    <property type="match status" value="1"/>
</dbReference>
<dbReference type="InterPro" id="IPR031165">
    <property type="entry name" value="GNAT_YJDJ"/>
</dbReference>
<sequence>MKITREDEGGRGRYVTNVEGHEAELTFHKEGRTLTIDHVGVPGALEGRGIGTQLVAHAVQEARARNEKLVPLCPFAAAKIGKRPEWKDVLA</sequence>
<feature type="domain" description="N-acetyltransferase" evidence="1">
    <location>
        <begin position="6"/>
        <end position="91"/>
    </location>
</feature>
<dbReference type="PANTHER" id="PTHR31435">
    <property type="entry name" value="PROTEIN NATD1"/>
    <property type="match status" value="1"/>
</dbReference>
<dbReference type="PANTHER" id="PTHR31435:SF10">
    <property type="entry name" value="BSR4717 PROTEIN"/>
    <property type="match status" value="1"/>
</dbReference>
<evidence type="ECO:0000313" key="3">
    <source>
        <dbReference type="Proteomes" id="UP000536835"/>
    </source>
</evidence>
<name>A0A7Y3RQU4_9PROT</name>
<comment type="caution">
    <text evidence="2">The sequence shown here is derived from an EMBL/GenBank/DDBJ whole genome shotgun (WGS) entry which is preliminary data.</text>
</comment>
<dbReference type="SUPFAM" id="SSF55729">
    <property type="entry name" value="Acyl-CoA N-acyltransferases (Nat)"/>
    <property type="match status" value="1"/>
</dbReference>
<organism evidence="2 3">
    <name type="scientific">Parvularcula mediterranea</name>
    <dbReference type="NCBI Taxonomy" id="2732508"/>
    <lineage>
        <taxon>Bacteria</taxon>
        <taxon>Pseudomonadati</taxon>
        <taxon>Pseudomonadota</taxon>
        <taxon>Alphaproteobacteria</taxon>
        <taxon>Parvularculales</taxon>
        <taxon>Parvularculaceae</taxon>
        <taxon>Parvularcula</taxon>
    </lineage>
</organism>
<dbReference type="GO" id="GO:0016740">
    <property type="term" value="F:transferase activity"/>
    <property type="evidence" value="ECO:0007669"/>
    <property type="project" value="UniProtKB-KW"/>
</dbReference>
<dbReference type="EMBL" id="JABFCX010000003">
    <property type="protein sequence ID" value="NNU17697.1"/>
    <property type="molecule type" value="Genomic_DNA"/>
</dbReference>
<dbReference type="Pfam" id="PF14542">
    <property type="entry name" value="Acetyltransf_CG"/>
    <property type="match status" value="1"/>
</dbReference>
<dbReference type="AlphaFoldDB" id="A0A7Y3RQU4"/>
<dbReference type="CDD" id="cd04301">
    <property type="entry name" value="NAT_SF"/>
    <property type="match status" value="1"/>
</dbReference>
<dbReference type="InterPro" id="IPR016181">
    <property type="entry name" value="Acyl_CoA_acyltransferase"/>
</dbReference>
<dbReference type="Proteomes" id="UP000536835">
    <property type="component" value="Unassembled WGS sequence"/>
</dbReference>
<proteinExistence type="predicted"/>
<protein>
    <submittedName>
        <fullName evidence="2">N-acetyltransferase</fullName>
    </submittedName>
</protein>
<accession>A0A7Y3RQU4</accession>
<keyword evidence="2" id="KW-0808">Transferase</keyword>
<gene>
    <name evidence="2" type="ORF">HK107_15300</name>
</gene>